<comment type="caution">
    <text evidence="3">The sequence shown here is derived from an EMBL/GenBank/DDBJ whole genome shotgun (WGS) entry which is preliminary data.</text>
</comment>
<evidence type="ECO:0000313" key="4">
    <source>
        <dbReference type="Proteomes" id="UP000253318"/>
    </source>
</evidence>
<dbReference type="PANTHER" id="PTHR43180:SF66">
    <property type="entry name" value="SHORT-CHAIN DEHYDROGENASE_REDUCTASE FAMILY PROTEIN"/>
    <property type="match status" value="1"/>
</dbReference>
<evidence type="ECO:0000256" key="2">
    <source>
        <dbReference type="ARBA" id="ARBA00023002"/>
    </source>
</evidence>
<dbReference type="EMBL" id="QEIN01000409">
    <property type="protein sequence ID" value="RCV48273.1"/>
    <property type="molecule type" value="Genomic_DNA"/>
</dbReference>
<dbReference type="SUPFAM" id="SSF51735">
    <property type="entry name" value="NAD(P)-binding Rossmann-fold domains"/>
    <property type="match status" value="1"/>
</dbReference>
<dbReference type="OrthoDB" id="4133661at2"/>
<dbReference type="CDD" id="cd05233">
    <property type="entry name" value="SDR_c"/>
    <property type="match status" value="1"/>
</dbReference>
<sequence>MRGKVALVTGAGSGIGEAVARRVAARGGHVVVADIDAGNGRRVADAVGGLFVHTDVADPDANAAAVAAAVERHGRLDIAHLNAGTGAGTPGPGAELDVEAHRRGVRVNLDGVVFGAHAAAPALRAAGGGAILVTSSLAGLIAAPGNVTYAATKHAAIGVVRALALSLAEDGTTVNALCPGFVDTPMVRPLLPALAERGGTIELLTPDQVADAAEHVIAGGGTGAAWVLTAGAPPAMTCSAASATWSGVR</sequence>
<gene>
    <name evidence="3" type="ORF">DEF24_26460</name>
</gene>
<feature type="non-terminal residue" evidence="3">
    <location>
        <position position="249"/>
    </location>
</feature>
<proteinExistence type="inferred from homology"/>
<name>A0A368SXV9_9ACTN</name>
<accession>A0A368SXV9</accession>
<dbReference type="InterPro" id="IPR002347">
    <property type="entry name" value="SDR_fam"/>
</dbReference>
<dbReference type="PRINTS" id="PR00081">
    <property type="entry name" value="GDHRDH"/>
</dbReference>
<keyword evidence="4" id="KW-1185">Reference proteome</keyword>
<evidence type="ECO:0000256" key="1">
    <source>
        <dbReference type="ARBA" id="ARBA00006484"/>
    </source>
</evidence>
<dbReference type="Proteomes" id="UP000253318">
    <property type="component" value="Unassembled WGS sequence"/>
</dbReference>
<reference evidence="3 4" key="1">
    <citation type="submission" date="2018-04" db="EMBL/GenBank/DDBJ databases">
        <title>Novel actinobacteria from marine sediment.</title>
        <authorList>
            <person name="Ng Z.Y."/>
            <person name="Tan G.Y.A."/>
        </authorList>
    </citation>
    <scope>NUCLEOTIDE SEQUENCE [LARGE SCALE GENOMIC DNA]</scope>
    <source>
        <strain evidence="3 4">TPS81</strain>
    </source>
</reference>
<protein>
    <submittedName>
        <fullName evidence="3">Dehydrogenase</fullName>
    </submittedName>
</protein>
<dbReference type="AlphaFoldDB" id="A0A368SXV9"/>
<keyword evidence="2" id="KW-0560">Oxidoreductase</keyword>
<dbReference type="PANTHER" id="PTHR43180">
    <property type="entry name" value="3-OXOACYL-(ACYL-CARRIER-PROTEIN) REDUCTASE (AFU_ORTHOLOGUE AFUA_6G11210)"/>
    <property type="match status" value="1"/>
</dbReference>
<comment type="similarity">
    <text evidence="1">Belongs to the short-chain dehydrogenases/reductases (SDR) family.</text>
</comment>
<dbReference type="InterPro" id="IPR020904">
    <property type="entry name" value="Sc_DH/Rdtase_CS"/>
</dbReference>
<dbReference type="Gene3D" id="3.40.50.720">
    <property type="entry name" value="NAD(P)-binding Rossmann-like Domain"/>
    <property type="match status" value="1"/>
</dbReference>
<evidence type="ECO:0000313" key="3">
    <source>
        <dbReference type="EMBL" id="RCV48273.1"/>
    </source>
</evidence>
<organism evidence="3 4">
    <name type="scientific">Marinitenerispora sediminis</name>
    <dbReference type="NCBI Taxonomy" id="1931232"/>
    <lineage>
        <taxon>Bacteria</taxon>
        <taxon>Bacillati</taxon>
        <taxon>Actinomycetota</taxon>
        <taxon>Actinomycetes</taxon>
        <taxon>Streptosporangiales</taxon>
        <taxon>Nocardiopsidaceae</taxon>
        <taxon>Marinitenerispora</taxon>
    </lineage>
</organism>
<dbReference type="InterPro" id="IPR036291">
    <property type="entry name" value="NAD(P)-bd_dom_sf"/>
</dbReference>
<dbReference type="PROSITE" id="PS00061">
    <property type="entry name" value="ADH_SHORT"/>
    <property type="match status" value="1"/>
</dbReference>
<dbReference type="GO" id="GO:0016491">
    <property type="term" value="F:oxidoreductase activity"/>
    <property type="evidence" value="ECO:0007669"/>
    <property type="project" value="UniProtKB-KW"/>
</dbReference>
<dbReference type="Pfam" id="PF00106">
    <property type="entry name" value="adh_short"/>
    <property type="match status" value="1"/>
</dbReference>
<dbReference type="FunFam" id="3.40.50.720:FF:000084">
    <property type="entry name" value="Short-chain dehydrogenase reductase"/>
    <property type="match status" value="1"/>
</dbReference>